<evidence type="ECO:0000256" key="2">
    <source>
        <dbReference type="ARBA" id="ARBA00023128"/>
    </source>
</evidence>
<name>A0A0U4YUK0_ASPCI</name>
<gene>
    <name evidence="3" type="ORF">ASPCAL00180</name>
</gene>
<accession>A0A0U4YUK0</accession>
<dbReference type="PANTHER" id="PTHR28133">
    <property type="entry name" value="REQUIRED FOR RESPIRATORY GROWTH PROTEIN 7, MITOCHONDRIAL"/>
    <property type="match status" value="1"/>
</dbReference>
<dbReference type="Proteomes" id="UP000054771">
    <property type="component" value="Unassembled WGS sequence"/>
</dbReference>
<evidence type="ECO:0000313" key="3">
    <source>
        <dbReference type="EMBL" id="CEL00581.1"/>
    </source>
</evidence>
<proteinExistence type="predicted"/>
<dbReference type="InterPro" id="IPR018828">
    <property type="entry name" value="RRG7"/>
</dbReference>
<dbReference type="Pfam" id="PF10356">
    <property type="entry name" value="RRG7"/>
    <property type="match status" value="2"/>
</dbReference>
<protein>
    <submittedName>
        <fullName evidence="3">Uncharacterized protein</fullName>
    </submittedName>
</protein>
<keyword evidence="2" id="KW-0496">Mitochondrion</keyword>
<dbReference type="GO" id="GO:0005739">
    <property type="term" value="C:mitochondrion"/>
    <property type="evidence" value="ECO:0007669"/>
    <property type="project" value="UniProtKB-SubCell"/>
</dbReference>
<dbReference type="EMBL" id="CDMC01000001">
    <property type="protein sequence ID" value="CEL00581.1"/>
    <property type="molecule type" value="Genomic_DNA"/>
</dbReference>
<sequence length="321" mass="34478">MNLTRHLFSSLPTSKPLTNTSSISALTHRLFSLPPIPASPSSSHSSLSSFLDYAARTSLPESTTTYQGTLYEYTVQKHLRTSAFLLHRVGGRSDLGVDLTGTWHVGSNPVTDPPVRVVVQCKGLKAKLGPNVVREVEGVAGRFIGPRSKSAGPEGGGGYAGVVVSPREATRGVREALGRSRMPLVWLMVGWDGVLRQALWNARVESLGGGLGGLGVETVYRAALGSGRASISDSASACGGNGQRQEVRLTWEGKEVKTMDEVEHGMERMTEEWMAKWDEEGLGNMSLEKILDAVAFVAPGTRSIMISKEEREMVAKALLST</sequence>
<dbReference type="OrthoDB" id="20734at2759"/>
<dbReference type="AlphaFoldDB" id="A0A0U4YUK0"/>
<evidence type="ECO:0000256" key="1">
    <source>
        <dbReference type="ARBA" id="ARBA00004173"/>
    </source>
</evidence>
<reference evidence="4" key="1">
    <citation type="journal article" date="2016" name="Genome Announc.">
        <title>Draft genome sequences of fungus Aspergillus calidoustus.</title>
        <authorList>
            <person name="Horn F."/>
            <person name="Linde J."/>
            <person name="Mattern D.J."/>
            <person name="Walther G."/>
            <person name="Guthke R."/>
            <person name="Scherlach K."/>
            <person name="Martin K."/>
            <person name="Brakhage A.A."/>
            <person name="Petzke L."/>
            <person name="Valiante V."/>
        </authorList>
    </citation>
    <scope>NUCLEOTIDE SEQUENCE [LARGE SCALE GENOMIC DNA]</scope>
    <source>
        <strain evidence="4">SF006504</strain>
    </source>
</reference>
<comment type="subcellular location">
    <subcellularLocation>
        <location evidence="1">Mitochondrion</location>
    </subcellularLocation>
</comment>
<keyword evidence="4" id="KW-1185">Reference proteome</keyword>
<organism evidence="3 4">
    <name type="scientific">Aspergillus calidoustus</name>
    <dbReference type="NCBI Taxonomy" id="454130"/>
    <lineage>
        <taxon>Eukaryota</taxon>
        <taxon>Fungi</taxon>
        <taxon>Dikarya</taxon>
        <taxon>Ascomycota</taxon>
        <taxon>Pezizomycotina</taxon>
        <taxon>Eurotiomycetes</taxon>
        <taxon>Eurotiomycetidae</taxon>
        <taxon>Eurotiales</taxon>
        <taxon>Aspergillaceae</taxon>
        <taxon>Aspergillus</taxon>
        <taxon>Aspergillus subgen. Nidulantes</taxon>
    </lineage>
</organism>
<dbReference type="OMA" id="VQCKSLK"/>
<dbReference type="PANTHER" id="PTHR28133:SF1">
    <property type="entry name" value="REQUIRED FOR RESPIRATORY GROWTH PROTEIN 7, MITOCHONDRIAL"/>
    <property type="match status" value="1"/>
</dbReference>
<evidence type="ECO:0000313" key="4">
    <source>
        <dbReference type="Proteomes" id="UP000054771"/>
    </source>
</evidence>